<name>A0A1H5VRG9_9BACT</name>
<evidence type="ECO:0000256" key="6">
    <source>
        <dbReference type="SAM" id="SignalP"/>
    </source>
</evidence>
<dbReference type="EC" id="3.2.1.22" evidence="5"/>
<dbReference type="PRINTS" id="PR00740">
    <property type="entry name" value="GLHYDRLASE27"/>
</dbReference>
<feature type="chain" id="PRO_5009287530" description="Alpha-galactosidase" evidence="6">
    <location>
        <begin position="25"/>
        <end position="407"/>
    </location>
</feature>
<dbReference type="SUPFAM" id="SSF51011">
    <property type="entry name" value="Glycosyl hydrolase domain"/>
    <property type="match status" value="1"/>
</dbReference>
<keyword evidence="3 5" id="KW-0378">Hydrolase</keyword>
<organism evidence="8 9">
    <name type="scientific">Bryocella elongata</name>
    <dbReference type="NCBI Taxonomy" id="863522"/>
    <lineage>
        <taxon>Bacteria</taxon>
        <taxon>Pseudomonadati</taxon>
        <taxon>Acidobacteriota</taxon>
        <taxon>Terriglobia</taxon>
        <taxon>Terriglobales</taxon>
        <taxon>Acidobacteriaceae</taxon>
        <taxon>Bryocella</taxon>
    </lineage>
</organism>
<dbReference type="Gene3D" id="2.60.40.1180">
    <property type="entry name" value="Golgi alpha-mannosidase II"/>
    <property type="match status" value="1"/>
</dbReference>
<dbReference type="GO" id="GO:0004557">
    <property type="term" value="F:alpha-galactosidase activity"/>
    <property type="evidence" value="ECO:0007669"/>
    <property type="project" value="UniProtKB-EC"/>
</dbReference>
<dbReference type="PROSITE" id="PS00512">
    <property type="entry name" value="ALPHA_GALACTOSIDASE"/>
    <property type="match status" value="1"/>
</dbReference>
<keyword evidence="5" id="KW-1015">Disulfide bond</keyword>
<evidence type="ECO:0000256" key="4">
    <source>
        <dbReference type="ARBA" id="ARBA00023295"/>
    </source>
</evidence>
<comment type="catalytic activity">
    <reaction evidence="5">
        <text>Hydrolysis of terminal, non-reducing alpha-D-galactose residues in alpha-D-galactosides, including galactose oligosaccharides, galactomannans and galactolipids.</text>
        <dbReference type="EC" id="3.2.1.22"/>
    </reaction>
</comment>
<keyword evidence="9" id="KW-1185">Reference proteome</keyword>
<dbReference type="RefSeq" id="WP_103932237.1">
    <property type="nucleotide sequence ID" value="NZ_FNVA01000002.1"/>
</dbReference>
<feature type="signal peptide" evidence="6">
    <location>
        <begin position="1"/>
        <end position="24"/>
    </location>
</feature>
<proteinExistence type="inferred from homology"/>
<dbReference type="InterPro" id="IPR013780">
    <property type="entry name" value="Glyco_hydro_b"/>
</dbReference>
<dbReference type="PANTHER" id="PTHR11452:SF75">
    <property type="entry name" value="ALPHA-GALACTOSIDASE MEL1"/>
    <property type="match status" value="1"/>
</dbReference>
<gene>
    <name evidence="8" type="ORF">SAMN05421819_1282</name>
</gene>
<evidence type="ECO:0000256" key="1">
    <source>
        <dbReference type="ARBA" id="ARBA00009743"/>
    </source>
</evidence>
<evidence type="ECO:0000313" key="8">
    <source>
        <dbReference type="EMBL" id="SEF89899.1"/>
    </source>
</evidence>
<evidence type="ECO:0000256" key="3">
    <source>
        <dbReference type="ARBA" id="ARBA00022801"/>
    </source>
</evidence>
<dbReference type="SUPFAM" id="SSF51445">
    <property type="entry name" value="(Trans)glycosidases"/>
    <property type="match status" value="1"/>
</dbReference>
<dbReference type="InterPro" id="IPR041233">
    <property type="entry name" value="Melibiase_C"/>
</dbReference>
<accession>A0A1H5VRG9</accession>
<comment type="similarity">
    <text evidence="1 5">Belongs to the glycosyl hydrolase 27 family.</text>
</comment>
<dbReference type="Pfam" id="PF17801">
    <property type="entry name" value="Melibiase_C"/>
    <property type="match status" value="1"/>
</dbReference>
<dbReference type="AlphaFoldDB" id="A0A1H5VRG9"/>
<dbReference type="FunFam" id="3.20.20.70:FF:000197">
    <property type="entry name" value="Alpha-galactosidase"/>
    <property type="match status" value="1"/>
</dbReference>
<dbReference type="EMBL" id="FNVA01000002">
    <property type="protein sequence ID" value="SEF89899.1"/>
    <property type="molecule type" value="Genomic_DNA"/>
</dbReference>
<dbReference type="InterPro" id="IPR017853">
    <property type="entry name" value="GH"/>
</dbReference>
<dbReference type="InterPro" id="IPR000111">
    <property type="entry name" value="Glyco_hydro_27/36_CS"/>
</dbReference>
<dbReference type="PANTHER" id="PTHR11452">
    <property type="entry name" value="ALPHA-GALACTOSIDASE/ALPHA-N-ACETYLGALACTOSAMINIDASE"/>
    <property type="match status" value="1"/>
</dbReference>
<reference evidence="8 9" key="1">
    <citation type="submission" date="2016-10" db="EMBL/GenBank/DDBJ databases">
        <authorList>
            <person name="de Groot N.N."/>
        </authorList>
    </citation>
    <scope>NUCLEOTIDE SEQUENCE [LARGE SCALE GENOMIC DNA]</scope>
    <source>
        <strain evidence="8 9">DSM 22489</strain>
    </source>
</reference>
<evidence type="ECO:0000256" key="5">
    <source>
        <dbReference type="RuleBase" id="RU361168"/>
    </source>
</evidence>
<keyword evidence="2 6" id="KW-0732">Signal</keyword>
<evidence type="ECO:0000256" key="2">
    <source>
        <dbReference type="ARBA" id="ARBA00022729"/>
    </source>
</evidence>
<dbReference type="OrthoDB" id="9807519at2"/>
<keyword evidence="4 5" id="KW-0326">Glycosidase</keyword>
<dbReference type="GO" id="GO:0005975">
    <property type="term" value="P:carbohydrate metabolic process"/>
    <property type="evidence" value="ECO:0007669"/>
    <property type="project" value="InterPro"/>
</dbReference>
<evidence type="ECO:0000259" key="7">
    <source>
        <dbReference type="Pfam" id="PF17801"/>
    </source>
</evidence>
<evidence type="ECO:0000313" key="9">
    <source>
        <dbReference type="Proteomes" id="UP000236728"/>
    </source>
</evidence>
<dbReference type="Proteomes" id="UP000236728">
    <property type="component" value="Unassembled WGS sequence"/>
</dbReference>
<dbReference type="CDD" id="cd14792">
    <property type="entry name" value="GH27"/>
    <property type="match status" value="1"/>
</dbReference>
<dbReference type="Gene3D" id="3.20.20.70">
    <property type="entry name" value="Aldolase class I"/>
    <property type="match status" value="1"/>
</dbReference>
<dbReference type="Pfam" id="PF16499">
    <property type="entry name" value="Melibiase_2"/>
    <property type="match status" value="1"/>
</dbReference>
<protein>
    <recommendedName>
        <fullName evidence="5">Alpha-galactosidase</fullName>
        <ecNumber evidence="5">3.2.1.22</ecNumber>
    </recommendedName>
    <alternativeName>
        <fullName evidence="5">Melibiase</fullName>
    </alternativeName>
</protein>
<dbReference type="InterPro" id="IPR002241">
    <property type="entry name" value="Glyco_hydro_27"/>
</dbReference>
<dbReference type="InterPro" id="IPR013785">
    <property type="entry name" value="Aldolase_TIM"/>
</dbReference>
<feature type="domain" description="Alpha galactosidase C-terminal" evidence="7">
    <location>
        <begin position="326"/>
        <end position="400"/>
    </location>
</feature>
<sequence>MKWNKLSWALMVVVMVMARATVYAQASVANVVAARPPMGWNSWNHFGDKVTAADVRAAADALVTSGMRDAGYVYVNVDDGWQGTRDAAGRIHANVRFGDMKALVDYVHSRGLKFGIYSSPGPRTCAGYEGSFGHEVEDAQVYTSWGVDYLKYDLCTFGGIIGTYGPKAKEISYADALIQMRRAYEVMHRALMATGRPILYSFCQYGFGRSWQWAAADGANLWRTTGDIQDNYDRMINIGFSQDGLEKFAGPGHWNDPDMLEVGNGHMTHDEYLSHMSLWALLAAPLLAGNDLSTMSDATRAILTNREVIAIDQDEAGVQGHRAWSEGTLEVWVKPLADGSSAVGLFNEADWTASVDVDWERLGYSGPLNIRDVWSGTDLAAGSERLRRLIPRHGVLLLRVSRASKGS</sequence>